<dbReference type="Pfam" id="PF02885">
    <property type="entry name" value="Glycos_trans_3N"/>
    <property type="match status" value="1"/>
</dbReference>
<comment type="similarity">
    <text evidence="9">Belongs to the anthranilate phosphoribosyltransferase family.</text>
</comment>
<feature type="binding site" evidence="9">
    <location>
        <begin position="89"/>
        <end position="92"/>
    </location>
    <ligand>
        <name>5-phospho-alpha-D-ribose 1-diphosphate</name>
        <dbReference type="ChEBI" id="CHEBI:58017"/>
    </ligand>
</feature>
<dbReference type="Gene3D" id="3.40.1030.10">
    <property type="entry name" value="Nucleoside phosphorylase/phosphoribosyltransferase catalytic domain"/>
    <property type="match status" value="1"/>
</dbReference>
<dbReference type="InterPro" id="IPR000312">
    <property type="entry name" value="Glycosyl_Trfase_fam3"/>
</dbReference>
<organism evidence="12 13">
    <name type="scientific">Thalassotalea euphylliae</name>
    <dbReference type="NCBI Taxonomy" id="1655234"/>
    <lineage>
        <taxon>Bacteria</taxon>
        <taxon>Pseudomonadati</taxon>
        <taxon>Pseudomonadota</taxon>
        <taxon>Gammaproteobacteria</taxon>
        <taxon>Alteromonadales</taxon>
        <taxon>Colwelliaceae</taxon>
        <taxon>Thalassotalea</taxon>
    </lineage>
</organism>
<dbReference type="InterPro" id="IPR036320">
    <property type="entry name" value="Glycosyl_Trfase_fam3_N_dom_sf"/>
</dbReference>
<comment type="pathway">
    <text evidence="1 9">Amino-acid biosynthesis; L-tryptophan biosynthesis; L-tryptophan from chorismate: step 2/5.</text>
</comment>
<comment type="similarity">
    <text evidence="8">In the C-terminal section; belongs to the anthranilate phosphoribosyltransferase family.</text>
</comment>
<feature type="domain" description="Glycosyl transferase family 3 N-terminal" evidence="11">
    <location>
        <begin position="4"/>
        <end position="64"/>
    </location>
</feature>
<dbReference type="AlphaFoldDB" id="A0A3E0UGA1"/>
<feature type="binding site" evidence="9">
    <location>
        <position position="165"/>
    </location>
    <ligand>
        <name>anthranilate</name>
        <dbReference type="ChEBI" id="CHEBI:16567"/>
        <label>2</label>
    </ligand>
</feature>
<gene>
    <name evidence="9 12" type="primary">trpD</name>
    <name evidence="12" type="ORF">DXX92_12500</name>
</gene>
<comment type="subunit">
    <text evidence="9">Homodimer.</text>
</comment>
<comment type="cofactor">
    <cofactor evidence="9">
        <name>Mg(2+)</name>
        <dbReference type="ChEBI" id="CHEBI:18420"/>
    </cofactor>
    <text evidence="9">Binds 2 magnesium ions per monomer.</text>
</comment>
<evidence type="ECO:0000256" key="1">
    <source>
        <dbReference type="ARBA" id="ARBA00004907"/>
    </source>
</evidence>
<comment type="function">
    <text evidence="9">Catalyzes the transfer of the phosphoribosyl group of 5-phosphorylribose-1-pyrophosphate (PRPP) to anthranilate to yield N-(5'-phosphoribosyl)-anthranilate (PRA).</text>
</comment>
<dbReference type="UniPathway" id="UPA00035">
    <property type="reaction ID" value="UER00041"/>
</dbReference>
<accession>A0A3E0UGA1</accession>
<keyword evidence="9" id="KW-0460">Magnesium</keyword>
<dbReference type="Pfam" id="PF00591">
    <property type="entry name" value="Glycos_transf_3"/>
    <property type="match status" value="1"/>
</dbReference>
<name>A0A3E0UGA1_9GAMM</name>
<evidence type="ECO:0000259" key="11">
    <source>
        <dbReference type="Pfam" id="PF02885"/>
    </source>
</evidence>
<evidence type="ECO:0000313" key="12">
    <source>
        <dbReference type="EMBL" id="REL36071.1"/>
    </source>
</evidence>
<evidence type="ECO:0000256" key="2">
    <source>
        <dbReference type="ARBA" id="ARBA00022605"/>
    </source>
</evidence>
<evidence type="ECO:0000256" key="4">
    <source>
        <dbReference type="ARBA" id="ARBA00022679"/>
    </source>
</evidence>
<dbReference type="SUPFAM" id="SSF47648">
    <property type="entry name" value="Nucleoside phosphorylase/phosphoribosyltransferase N-terminal domain"/>
    <property type="match status" value="1"/>
</dbReference>
<dbReference type="GO" id="GO:0004048">
    <property type="term" value="F:anthranilate phosphoribosyltransferase activity"/>
    <property type="evidence" value="ECO:0007669"/>
    <property type="project" value="UniProtKB-UniRule"/>
</dbReference>
<feature type="binding site" evidence="9">
    <location>
        <position position="87"/>
    </location>
    <ligand>
        <name>5-phospho-alpha-D-ribose 1-diphosphate</name>
        <dbReference type="ChEBI" id="CHEBI:58017"/>
    </ligand>
</feature>
<dbReference type="FunFam" id="3.40.1030.10:FF:000002">
    <property type="entry name" value="Anthranilate phosphoribosyltransferase"/>
    <property type="match status" value="1"/>
</dbReference>
<dbReference type="InterPro" id="IPR035902">
    <property type="entry name" value="Nuc_phospho_transferase"/>
</dbReference>
<keyword evidence="3 9" id="KW-0328">Glycosyltransferase</keyword>
<feature type="binding site" evidence="9">
    <location>
        <position position="119"/>
    </location>
    <ligand>
        <name>5-phospho-alpha-D-ribose 1-diphosphate</name>
        <dbReference type="ChEBI" id="CHEBI:58017"/>
    </ligand>
</feature>
<evidence type="ECO:0000256" key="6">
    <source>
        <dbReference type="ARBA" id="ARBA00023141"/>
    </source>
</evidence>
<reference evidence="12 13" key="1">
    <citation type="submission" date="2018-08" db="EMBL/GenBank/DDBJ databases">
        <title>Thalassotalea euphylliae genome.</title>
        <authorList>
            <person name="Summers S."/>
            <person name="Rice S.A."/>
            <person name="Freckelton M.L."/>
            <person name="Nedved B.T."/>
            <person name="Hadfield M.G."/>
        </authorList>
    </citation>
    <scope>NUCLEOTIDE SEQUENCE [LARGE SCALE GENOMIC DNA]</scope>
    <source>
        <strain evidence="12 13">H2</strain>
    </source>
</reference>
<evidence type="ECO:0000259" key="10">
    <source>
        <dbReference type="Pfam" id="PF00591"/>
    </source>
</evidence>
<feature type="binding site" evidence="9">
    <location>
        <position position="224"/>
    </location>
    <ligand>
        <name>Mg(2+)</name>
        <dbReference type="ChEBI" id="CHEBI:18420"/>
        <label>2</label>
    </ligand>
</feature>
<feature type="binding site" evidence="9">
    <location>
        <position position="91"/>
    </location>
    <ligand>
        <name>Mg(2+)</name>
        <dbReference type="ChEBI" id="CHEBI:18420"/>
        <label>1</label>
    </ligand>
</feature>
<protein>
    <recommendedName>
        <fullName evidence="9">Anthranilate phosphoribosyltransferase</fullName>
        <ecNumber evidence="9">2.4.2.18</ecNumber>
    </recommendedName>
</protein>
<dbReference type="OrthoDB" id="9806430at2"/>
<dbReference type="PANTHER" id="PTHR43285:SF2">
    <property type="entry name" value="ANTHRANILATE PHOSPHORIBOSYLTRANSFERASE"/>
    <property type="match status" value="1"/>
</dbReference>
<feature type="binding site" evidence="9">
    <location>
        <position position="79"/>
    </location>
    <ligand>
        <name>5-phospho-alpha-D-ribose 1-diphosphate</name>
        <dbReference type="ChEBI" id="CHEBI:58017"/>
    </ligand>
</feature>
<comment type="caution">
    <text evidence="12">The sequence shown here is derived from an EMBL/GenBank/DDBJ whole genome shotgun (WGS) entry which is preliminary data.</text>
</comment>
<evidence type="ECO:0000256" key="3">
    <source>
        <dbReference type="ARBA" id="ARBA00022676"/>
    </source>
</evidence>
<evidence type="ECO:0000256" key="5">
    <source>
        <dbReference type="ARBA" id="ARBA00022822"/>
    </source>
</evidence>
<feature type="binding site" evidence="9">
    <location>
        <position position="110"/>
    </location>
    <ligand>
        <name>anthranilate</name>
        <dbReference type="ChEBI" id="CHEBI:16567"/>
        <label>1</label>
    </ligand>
</feature>
<dbReference type="GO" id="GO:0000162">
    <property type="term" value="P:L-tryptophan biosynthetic process"/>
    <property type="evidence" value="ECO:0007669"/>
    <property type="project" value="UniProtKB-UniRule"/>
</dbReference>
<evidence type="ECO:0000313" key="13">
    <source>
        <dbReference type="Proteomes" id="UP000256999"/>
    </source>
</evidence>
<dbReference type="Gene3D" id="1.20.970.10">
    <property type="entry name" value="Transferase, Pyrimidine Nucleoside Phosphorylase, Chain C"/>
    <property type="match status" value="1"/>
</dbReference>
<keyword evidence="2 9" id="KW-0028">Amino-acid biosynthesis</keyword>
<dbReference type="PANTHER" id="PTHR43285">
    <property type="entry name" value="ANTHRANILATE PHOSPHORIBOSYLTRANSFERASE"/>
    <property type="match status" value="1"/>
</dbReference>
<dbReference type="EC" id="2.4.2.18" evidence="9"/>
<dbReference type="EMBL" id="QUOV01000001">
    <property type="protein sequence ID" value="REL36071.1"/>
    <property type="molecule type" value="Genomic_DNA"/>
</dbReference>
<keyword evidence="4 9" id="KW-0808">Transferase</keyword>
<proteinExistence type="inferred from homology"/>
<keyword evidence="9" id="KW-0479">Metal-binding</keyword>
<dbReference type="InterPro" id="IPR017459">
    <property type="entry name" value="Glycosyl_Trfase_fam3_N_dom"/>
</dbReference>
<comment type="catalytic activity">
    <reaction evidence="7 9">
        <text>N-(5-phospho-beta-D-ribosyl)anthranilate + diphosphate = 5-phospho-alpha-D-ribose 1-diphosphate + anthranilate</text>
        <dbReference type="Rhea" id="RHEA:11768"/>
        <dbReference type="ChEBI" id="CHEBI:16567"/>
        <dbReference type="ChEBI" id="CHEBI:18277"/>
        <dbReference type="ChEBI" id="CHEBI:33019"/>
        <dbReference type="ChEBI" id="CHEBI:58017"/>
        <dbReference type="EC" id="2.4.2.18"/>
    </reaction>
</comment>
<evidence type="ECO:0000256" key="7">
    <source>
        <dbReference type="ARBA" id="ARBA00052328"/>
    </source>
</evidence>
<feature type="binding site" evidence="9">
    <location>
        <position position="223"/>
    </location>
    <ligand>
        <name>Mg(2+)</name>
        <dbReference type="ChEBI" id="CHEBI:18420"/>
        <label>2</label>
    </ligand>
</feature>
<feature type="binding site" evidence="9">
    <location>
        <begin position="82"/>
        <end position="83"/>
    </location>
    <ligand>
        <name>5-phospho-alpha-D-ribose 1-diphosphate</name>
        <dbReference type="ChEBI" id="CHEBI:58017"/>
    </ligand>
</feature>
<feature type="binding site" evidence="9">
    <location>
        <position position="224"/>
    </location>
    <ligand>
        <name>Mg(2+)</name>
        <dbReference type="ChEBI" id="CHEBI:18420"/>
        <label>1</label>
    </ligand>
</feature>
<feature type="binding site" evidence="9">
    <location>
        <begin position="107"/>
        <end position="115"/>
    </location>
    <ligand>
        <name>5-phospho-alpha-D-ribose 1-diphosphate</name>
        <dbReference type="ChEBI" id="CHEBI:58017"/>
    </ligand>
</feature>
<dbReference type="GO" id="GO:0000287">
    <property type="term" value="F:magnesium ion binding"/>
    <property type="evidence" value="ECO:0007669"/>
    <property type="project" value="UniProtKB-UniRule"/>
</dbReference>
<keyword evidence="5 9" id="KW-0822">Tryptophan biosynthesis</keyword>
<dbReference type="RefSeq" id="WP_116000738.1">
    <property type="nucleotide sequence ID" value="NZ_QUOV01000001.1"/>
</dbReference>
<keyword evidence="6 9" id="KW-0057">Aromatic amino acid biosynthesis</keyword>
<sequence length="352" mass="36458">MSTVLNTLIDQEALSQAQAQDFFEQMIQGEVAPELLASVLTALKIKGETPAEIAGAALAVRNNATAFPALDFEVTDCVGTGGDGANTINISTTAAILAAACGIKMAKHGNRSVSSMSGSADLLEALGVNLTMSPETAAQCLREANLCFLYAPAYHPGFKHAAPVRKAMGVRTLFNILGPLVNPAAPSTMLLGVYTPDLLPVMADALALTGVKRGWVVHGSGLDEIALHGATQIIEITHDGEKSEQVAKTITPEDFGLQEYTLEDIKGGTPQENAEAIQAILAGKGQPAHNAAVIINAAAVLYLHGKAETLAGAASLAEDMLLSGQAAKTLAALVDISNKEPNQASRNDGVQD</sequence>
<dbReference type="NCBIfam" id="TIGR01245">
    <property type="entry name" value="trpD"/>
    <property type="match status" value="1"/>
</dbReference>
<dbReference type="SUPFAM" id="SSF52418">
    <property type="entry name" value="Nucleoside phosphorylase/phosphoribosyltransferase catalytic domain"/>
    <property type="match status" value="1"/>
</dbReference>
<comment type="caution">
    <text evidence="9">Lacks conserved residue(s) required for the propagation of feature annotation.</text>
</comment>
<dbReference type="InterPro" id="IPR005940">
    <property type="entry name" value="Anthranilate_Pribosyl_Tfrase"/>
</dbReference>
<feature type="domain" description="Glycosyl transferase family 3" evidence="10">
    <location>
        <begin position="74"/>
        <end position="326"/>
    </location>
</feature>
<evidence type="ECO:0000256" key="8">
    <source>
        <dbReference type="ARBA" id="ARBA00061188"/>
    </source>
</evidence>
<dbReference type="GO" id="GO:0005829">
    <property type="term" value="C:cytosol"/>
    <property type="evidence" value="ECO:0007669"/>
    <property type="project" value="TreeGrafter"/>
</dbReference>
<evidence type="ECO:0000256" key="9">
    <source>
        <dbReference type="HAMAP-Rule" id="MF_00211"/>
    </source>
</evidence>
<dbReference type="HAMAP" id="MF_00211">
    <property type="entry name" value="TrpD"/>
    <property type="match status" value="1"/>
</dbReference>
<feature type="binding site" evidence="9">
    <location>
        <position position="79"/>
    </location>
    <ligand>
        <name>anthranilate</name>
        <dbReference type="ChEBI" id="CHEBI:16567"/>
        <label>1</label>
    </ligand>
</feature>
<dbReference type="Proteomes" id="UP000256999">
    <property type="component" value="Unassembled WGS sequence"/>
</dbReference>